<protein>
    <submittedName>
        <fullName evidence="2">Uncharacterized protein</fullName>
    </submittedName>
</protein>
<accession>A0A934SUP1</accession>
<feature type="compositionally biased region" description="Low complexity" evidence="1">
    <location>
        <begin position="1"/>
        <end position="59"/>
    </location>
</feature>
<organism evidence="2 3">
    <name type="scientific">Noviherbaspirillum pedocola</name>
    <dbReference type="NCBI Taxonomy" id="2801341"/>
    <lineage>
        <taxon>Bacteria</taxon>
        <taxon>Pseudomonadati</taxon>
        <taxon>Pseudomonadota</taxon>
        <taxon>Betaproteobacteria</taxon>
        <taxon>Burkholderiales</taxon>
        <taxon>Oxalobacteraceae</taxon>
        <taxon>Noviherbaspirillum</taxon>
    </lineage>
</organism>
<comment type="caution">
    <text evidence="2">The sequence shown here is derived from an EMBL/GenBank/DDBJ whole genome shotgun (WGS) entry which is preliminary data.</text>
</comment>
<reference evidence="2" key="1">
    <citation type="submission" date="2021-01" db="EMBL/GenBank/DDBJ databases">
        <title>Genome sequence of strain Noviherbaspirillum sp. DKR-6.</title>
        <authorList>
            <person name="Chaudhary D.K."/>
        </authorList>
    </citation>
    <scope>NUCLEOTIDE SEQUENCE</scope>
    <source>
        <strain evidence="2">DKR-6</strain>
    </source>
</reference>
<feature type="compositionally biased region" description="Basic and acidic residues" evidence="1">
    <location>
        <begin position="60"/>
        <end position="71"/>
    </location>
</feature>
<keyword evidence="3" id="KW-1185">Reference proteome</keyword>
<gene>
    <name evidence="2" type="ORF">JJB74_14890</name>
</gene>
<evidence type="ECO:0000313" key="2">
    <source>
        <dbReference type="EMBL" id="MBK4735904.1"/>
    </source>
</evidence>
<dbReference type="EMBL" id="JAEPBG010000006">
    <property type="protein sequence ID" value="MBK4735904.1"/>
    <property type="molecule type" value="Genomic_DNA"/>
</dbReference>
<name>A0A934SUP1_9BURK</name>
<evidence type="ECO:0000256" key="1">
    <source>
        <dbReference type="SAM" id="MobiDB-lite"/>
    </source>
</evidence>
<dbReference type="AlphaFoldDB" id="A0A934SUP1"/>
<evidence type="ECO:0000313" key="3">
    <source>
        <dbReference type="Proteomes" id="UP000622890"/>
    </source>
</evidence>
<feature type="region of interest" description="Disordered" evidence="1">
    <location>
        <begin position="1"/>
        <end position="83"/>
    </location>
</feature>
<sequence>MAGTDAAADAKAAKAAPAKRPAKAPSPKAAKAGAAPVKKAAKASPAKAADKAAAAQQADSKTRAVAKTEKGKAKKPRLTRDSFTMPDDEYAMLANIKHACLKAGFEVKKSQLLRIGIGMVHALDMASLRKRIDALTPLKPGRPKSSKA</sequence>
<proteinExistence type="predicted"/>
<dbReference type="Proteomes" id="UP000622890">
    <property type="component" value="Unassembled WGS sequence"/>
</dbReference>